<evidence type="ECO:0000256" key="1">
    <source>
        <dbReference type="ARBA" id="ARBA00023015"/>
    </source>
</evidence>
<keyword evidence="3" id="KW-0010">Activator</keyword>
<dbReference type="EMBL" id="JAGGLV010000012">
    <property type="protein sequence ID" value="MBP2113621.1"/>
    <property type="molecule type" value="Genomic_DNA"/>
</dbReference>
<organism evidence="6 7">
    <name type="scientific">Paenibacillus silagei</name>
    <dbReference type="NCBI Taxonomy" id="1670801"/>
    <lineage>
        <taxon>Bacteria</taxon>
        <taxon>Bacillati</taxon>
        <taxon>Bacillota</taxon>
        <taxon>Bacilli</taxon>
        <taxon>Bacillales</taxon>
        <taxon>Paenibacillaceae</taxon>
        <taxon>Paenibacillus</taxon>
    </lineage>
</organism>
<dbReference type="Pfam" id="PF12833">
    <property type="entry name" value="HTH_18"/>
    <property type="match status" value="1"/>
</dbReference>
<dbReference type="InterPro" id="IPR009057">
    <property type="entry name" value="Homeodomain-like_sf"/>
</dbReference>
<evidence type="ECO:0000256" key="2">
    <source>
        <dbReference type="ARBA" id="ARBA00023125"/>
    </source>
</evidence>
<keyword evidence="4" id="KW-0804">Transcription</keyword>
<keyword evidence="1" id="KW-0805">Transcription regulation</keyword>
<dbReference type="Pfam" id="PF02311">
    <property type="entry name" value="AraC_binding"/>
    <property type="match status" value="1"/>
</dbReference>
<dbReference type="InterPro" id="IPR003313">
    <property type="entry name" value="AraC-bd"/>
</dbReference>
<evidence type="ECO:0000313" key="6">
    <source>
        <dbReference type="EMBL" id="MBP2113621.1"/>
    </source>
</evidence>
<feature type="domain" description="HTH araC/xylS-type" evidence="5">
    <location>
        <begin position="185"/>
        <end position="282"/>
    </location>
</feature>
<dbReference type="SUPFAM" id="SSF46689">
    <property type="entry name" value="Homeodomain-like"/>
    <property type="match status" value="2"/>
</dbReference>
<reference evidence="6 7" key="1">
    <citation type="submission" date="2021-03" db="EMBL/GenBank/DDBJ databases">
        <title>Genomic Encyclopedia of Type Strains, Phase IV (KMG-IV): sequencing the most valuable type-strain genomes for metagenomic binning, comparative biology and taxonomic classification.</title>
        <authorList>
            <person name="Goeker M."/>
        </authorList>
    </citation>
    <scope>NUCLEOTIDE SEQUENCE [LARGE SCALE GENOMIC DNA]</scope>
    <source>
        <strain evidence="6 7">DSM 101953</strain>
    </source>
</reference>
<evidence type="ECO:0000256" key="4">
    <source>
        <dbReference type="ARBA" id="ARBA00023163"/>
    </source>
</evidence>
<sequence length="285" mass="32520">MEQDIQYVFTPIPEEMICFHKSTTTEQLNPAQPYHRHDAYEIYLFLRGNTYMYVEQSCYKLSPGDLLLIRPGEMHRCVCADNQIYERIGLNLRQSALQRLSSCRTNLLACFESAPAGLNTLIRLSRDQCAFYSRLADQLIHCLHSEDYGQDLLADSYATRLLVFINTLQQSSAALPHNIMPEIVRQTMAYIEEHLLEPIYSAQLEQEFHYSGKYISRQFKEHTGLTIRSYIVGKRVSLAMSHLTSGKSVAAACELSGFSDYANFIRSFTKVAGMSPGRYRAGMLP</sequence>
<evidence type="ECO:0000256" key="3">
    <source>
        <dbReference type="ARBA" id="ARBA00023159"/>
    </source>
</evidence>
<evidence type="ECO:0000313" key="7">
    <source>
        <dbReference type="Proteomes" id="UP000773462"/>
    </source>
</evidence>
<evidence type="ECO:0000259" key="5">
    <source>
        <dbReference type="PROSITE" id="PS01124"/>
    </source>
</evidence>
<gene>
    <name evidence="6" type="ORF">J2Z70_003782</name>
</gene>
<dbReference type="SMART" id="SM00342">
    <property type="entry name" value="HTH_ARAC"/>
    <property type="match status" value="1"/>
</dbReference>
<dbReference type="Proteomes" id="UP000773462">
    <property type="component" value="Unassembled WGS sequence"/>
</dbReference>
<dbReference type="PROSITE" id="PS01124">
    <property type="entry name" value="HTH_ARAC_FAMILY_2"/>
    <property type="match status" value="1"/>
</dbReference>
<keyword evidence="7" id="KW-1185">Reference proteome</keyword>
<dbReference type="InterPro" id="IPR037923">
    <property type="entry name" value="HTH-like"/>
</dbReference>
<dbReference type="Gene3D" id="2.60.120.10">
    <property type="entry name" value="Jelly Rolls"/>
    <property type="match status" value="1"/>
</dbReference>
<keyword evidence="2" id="KW-0238">DNA-binding</keyword>
<comment type="caution">
    <text evidence="6">The sequence shown here is derived from an EMBL/GenBank/DDBJ whole genome shotgun (WGS) entry which is preliminary data.</text>
</comment>
<accession>A0ABS4NU82</accession>
<dbReference type="InterPro" id="IPR018062">
    <property type="entry name" value="HTH_AraC-typ_CS"/>
</dbReference>
<protein>
    <submittedName>
        <fullName evidence="6">AraC-like DNA-binding protein</fullName>
    </submittedName>
</protein>
<dbReference type="InterPro" id="IPR014710">
    <property type="entry name" value="RmlC-like_jellyroll"/>
</dbReference>
<dbReference type="PANTHER" id="PTHR46796">
    <property type="entry name" value="HTH-TYPE TRANSCRIPTIONAL ACTIVATOR RHAS-RELATED"/>
    <property type="match status" value="1"/>
</dbReference>
<dbReference type="Gene3D" id="1.10.10.60">
    <property type="entry name" value="Homeodomain-like"/>
    <property type="match status" value="2"/>
</dbReference>
<name>A0ABS4NU82_9BACL</name>
<proteinExistence type="predicted"/>
<dbReference type="InterPro" id="IPR018060">
    <property type="entry name" value="HTH_AraC"/>
</dbReference>
<dbReference type="PROSITE" id="PS00041">
    <property type="entry name" value="HTH_ARAC_FAMILY_1"/>
    <property type="match status" value="1"/>
</dbReference>
<dbReference type="InterPro" id="IPR050204">
    <property type="entry name" value="AraC_XylS_family_regulators"/>
</dbReference>
<dbReference type="SUPFAM" id="SSF51215">
    <property type="entry name" value="Regulatory protein AraC"/>
    <property type="match status" value="1"/>
</dbReference>
<dbReference type="RefSeq" id="WP_209875743.1">
    <property type="nucleotide sequence ID" value="NZ_JAGGLV010000012.1"/>
</dbReference>